<feature type="region of interest" description="Disordered" evidence="1">
    <location>
        <begin position="24"/>
        <end position="73"/>
    </location>
</feature>
<accession>A0A225V6V1</accession>
<proteinExistence type="predicted"/>
<evidence type="ECO:0000313" key="3">
    <source>
        <dbReference type="Proteomes" id="UP000198211"/>
    </source>
</evidence>
<protein>
    <submittedName>
        <fullName evidence="2">Uncharacterized protein</fullName>
    </submittedName>
</protein>
<organism evidence="2 3">
    <name type="scientific">Phytophthora megakarya</name>
    <dbReference type="NCBI Taxonomy" id="4795"/>
    <lineage>
        <taxon>Eukaryota</taxon>
        <taxon>Sar</taxon>
        <taxon>Stramenopiles</taxon>
        <taxon>Oomycota</taxon>
        <taxon>Peronosporomycetes</taxon>
        <taxon>Peronosporales</taxon>
        <taxon>Peronosporaceae</taxon>
        <taxon>Phytophthora</taxon>
    </lineage>
</organism>
<reference evidence="3" key="1">
    <citation type="submission" date="2017-03" db="EMBL/GenBank/DDBJ databases">
        <title>Phytopthora megakarya and P. palmivora, two closely related causual agents of cacao black pod achieved similar genome size and gene model numbers by different mechanisms.</title>
        <authorList>
            <person name="Ali S."/>
            <person name="Shao J."/>
            <person name="Larry D.J."/>
            <person name="Kronmiller B."/>
            <person name="Shen D."/>
            <person name="Strem M.D."/>
            <person name="Melnick R.L."/>
            <person name="Guiltinan M.J."/>
            <person name="Tyler B.M."/>
            <person name="Meinhardt L.W."/>
            <person name="Bailey B.A."/>
        </authorList>
    </citation>
    <scope>NUCLEOTIDE SEQUENCE [LARGE SCALE GENOMIC DNA]</scope>
    <source>
        <strain evidence="3">zdho120</strain>
    </source>
</reference>
<dbReference type="Proteomes" id="UP000198211">
    <property type="component" value="Unassembled WGS sequence"/>
</dbReference>
<dbReference type="AlphaFoldDB" id="A0A225V6V1"/>
<comment type="caution">
    <text evidence="2">The sequence shown here is derived from an EMBL/GenBank/DDBJ whole genome shotgun (WGS) entry which is preliminary data.</text>
</comment>
<name>A0A225V6V1_9STRA</name>
<dbReference type="EMBL" id="NBNE01007581">
    <property type="protein sequence ID" value="OWZ00477.1"/>
    <property type="molecule type" value="Genomic_DNA"/>
</dbReference>
<keyword evidence="3" id="KW-1185">Reference proteome</keyword>
<sequence>MTMRIHSAPSHAYDNTDVHSTASHLSNVDELPKRNLRTIVIDEDGSDGNEEKETTNEDDSEYDEERGPPGTSVSAIESLVTKSDDALVAFRKAIAAEKAAAATKAA</sequence>
<evidence type="ECO:0000313" key="2">
    <source>
        <dbReference type="EMBL" id="OWZ00477.1"/>
    </source>
</evidence>
<gene>
    <name evidence="2" type="ORF">PHMEG_00028325</name>
</gene>
<evidence type="ECO:0000256" key="1">
    <source>
        <dbReference type="SAM" id="MobiDB-lite"/>
    </source>
</evidence>